<reference evidence="1 2" key="1">
    <citation type="submission" date="2019-11" db="EMBL/GenBank/DDBJ databases">
        <title>Agromyces kandeliae sp. nov., isolated from mangrove soil.</title>
        <authorList>
            <person name="Wang R."/>
        </authorList>
    </citation>
    <scope>NUCLEOTIDE SEQUENCE [LARGE SCALE GENOMIC DNA]</scope>
    <source>
        <strain evidence="1 2">JCM 11433</strain>
    </source>
</reference>
<proteinExistence type="predicted"/>
<gene>
    <name evidence="1" type="ORF">GJ743_16015</name>
</gene>
<evidence type="ECO:0000313" key="2">
    <source>
        <dbReference type="Proteomes" id="UP000433071"/>
    </source>
</evidence>
<protein>
    <submittedName>
        <fullName evidence="1">Uncharacterized protein</fullName>
    </submittedName>
</protein>
<evidence type="ECO:0000313" key="1">
    <source>
        <dbReference type="EMBL" id="MTH69878.1"/>
    </source>
</evidence>
<dbReference type="OrthoDB" id="5007795at2"/>
<dbReference type="EMBL" id="WMLB01000037">
    <property type="protein sequence ID" value="MTH69878.1"/>
    <property type="molecule type" value="Genomic_DNA"/>
</dbReference>
<dbReference type="Proteomes" id="UP000433071">
    <property type="component" value="Unassembled WGS sequence"/>
</dbReference>
<keyword evidence="2" id="KW-1185">Reference proteome</keyword>
<comment type="caution">
    <text evidence="1">The sequence shown here is derived from an EMBL/GenBank/DDBJ whole genome shotgun (WGS) entry which is preliminary data.</text>
</comment>
<dbReference type="RefSeq" id="WP_155052902.1">
    <property type="nucleotide sequence ID" value="NZ_BAAAIB010000002.1"/>
</dbReference>
<dbReference type="AlphaFoldDB" id="A0A6I3MAT1"/>
<name>A0A6I3MAT1_9MICO</name>
<accession>A0A6I3MAT1</accession>
<organism evidence="1 2">
    <name type="scientific">Agromyces bracchium</name>
    <dbReference type="NCBI Taxonomy" id="88376"/>
    <lineage>
        <taxon>Bacteria</taxon>
        <taxon>Bacillati</taxon>
        <taxon>Actinomycetota</taxon>
        <taxon>Actinomycetes</taxon>
        <taxon>Micrococcales</taxon>
        <taxon>Microbacteriaceae</taxon>
        <taxon>Agromyces</taxon>
    </lineage>
</organism>
<sequence>MTGHDDAHHVSHDRYEELKAEYCRRCGIHFDAASAHLHDGHHDEHA</sequence>